<dbReference type="InterPro" id="IPR036147">
    <property type="entry name" value="Anti-sigma_E_RseA_N_sf"/>
</dbReference>
<dbReference type="InterPro" id="IPR005572">
    <property type="entry name" value="Anti-sigma_E_RseA_N"/>
</dbReference>
<dbReference type="Pfam" id="PF03872">
    <property type="entry name" value="RseA_N"/>
    <property type="match status" value="1"/>
</dbReference>
<sequence length="241" mass="25668">MNEQFSAFLDNEATRDESDSVLNALLRDEQLRESWSRQQWLRTTLRAHRGEVATELDIGFSTRVMQAIAAEDQGETPMVADSRVVPLRRSSAGRRRWRSMTGLALAASAAGAVFLVSSGSLQSDGVGGDAMPGATVATADAASGTPTRVASTRDVANTPSDTAGMVASNELEEASVQQASDESTRPVRQGPADHWSVSDPALQDELNSYLVEHNGLARGYGLAGTTPAFVRVATYGQEPTQ</sequence>
<dbReference type="SUPFAM" id="SSF89069">
    <property type="entry name" value="N-terminal, cytoplasmic domain of anti-sigmaE factor RseA"/>
    <property type="match status" value="1"/>
</dbReference>
<feature type="domain" description="Anti sigma-E protein RseA N-terminal" evidence="2">
    <location>
        <begin position="2"/>
        <end position="84"/>
    </location>
</feature>
<keyword evidence="4" id="KW-1185">Reference proteome</keyword>
<feature type="region of interest" description="Disordered" evidence="1">
    <location>
        <begin position="172"/>
        <end position="198"/>
    </location>
</feature>
<organism evidence="3 4">
    <name type="scientific">Salinisphaera aquimarina</name>
    <dbReference type="NCBI Taxonomy" id="2094031"/>
    <lineage>
        <taxon>Bacteria</taxon>
        <taxon>Pseudomonadati</taxon>
        <taxon>Pseudomonadota</taxon>
        <taxon>Gammaproteobacteria</taxon>
        <taxon>Salinisphaerales</taxon>
        <taxon>Salinisphaeraceae</taxon>
        <taxon>Salinisphaera</taxon>
    </lineage>
</organism>
<dbReference type="EMBL" id="JBHRSS010000004">
    <property type="protein sequence ID" value="MFC3104503.1"/>
    <property type="molecule type" value="Genomic_DNA"/>
</dbReference>
<evidence type="ECO:0000313" key="4">
    <source>
        <dbReference type="Proteomes" id="UP001595462"/>
    </source>
</evidence>
<dbReference type="RefSeq" id="WP_380689700.1">
    <property type="nucleotide sequence ID" value="NZ_JBHRSS010000004.1"/>
</dbReference>
<dbReference type="InterPro" id="IPR052383">
    <property type="entry name" value="Anti-sigma-E_RseA-like"/>
</dbReference>
<gene>
    <name evidence="3" type="ORF">ACFOSU_11450</name>
</gene>
<accession>A0ABV7ERN1</accession>
<reference evidence="4" key="1">
    <citation type="journal article" date="2019" name="Int. J. Syst. Evol. Microbiol.">
        <title>The Global Catalogue of Microorganisms (GCM) 10K type strain sequencing project: providing services to taxonomists for standard genome sequencing and annotation.</title>
        <authorList>
            <consortium name="The Broad Institute Genomics Platform"/>
            <consortium name="The Broad Institute Genome Sequencing Center for Infectious Disease"/>
            <person name="Wu L."/>
            <person name="Ma J."/>
        </authorList>
    </citation>
    <scope>NUCLEOTIDE SEQUENCE [LARGE SCALE GENOMIC DNA]</scope>
    <source>
        <strain evidence="4">KCTC 52640</strain>
    </source>
</reference>
<dbReference type="CDD" id="cd16328">
    <property type="entry name" value="RseA_N"/>
    <property type="match status" value="1"/>
</dbReference>
<evidence type="ECO:0000259" key="2">
    <source>
        <dbReference type="Pfam" id="PF03872"/>
    </source>
</evidence>
<name>A0ABV7ERN1_9GAMM</name>
<dbReference type="PANTHER" id="PTHR38104">
    <property type="match status" value="1"/>
</dbReference>
<dbReference type="PANTHER" id="PTHR38104:SF1">
    <property type="entry name" value="ANTI-SIGMA-E FACTOR RSEA"/>
    <property type="match status" value="1"/>
</dbReference>
<dbReference type="Gene3D" id="1.10.10.880">
    <property type="entry name" value="Anti sigma-E protein RseA, N-terminal domain"/>
    <property type="match status" value="1"/>
</dbReference>
<evidence type="ECO:0000313" key="3">
    <source>
        <dbReference type="EMBL" id="MFC3104503.1"/>
    </source>
</evidence>
<protein>
    <submittedName>
        <fullName evidence="3">Sigma-E factor negative regulatory protein</fullName>
    </submittedName>
</protein>
<proteinExistence type="predicted"/>
<comment type="caution">
    <text evidence="3">The sequence shown here is derived from an EMBL/GenBank/DDBJ whole genome shotgun (WGS) entry which is preliminary data.</text>
</comment>
<dbReference type="Proteomes" id="UP001595462">
    <property type="component" value="Unassembled WGS sequence"/>
</dbReference>
<evidence type="ECO:0000256" key="1">
    <source>
        <dbReference type="SAM" id="MobiDB-lite"/>
    </source>
</evidence>